<evidence type="ECO:0000256" key="1">
    <source>
        <dbReference type="ARBA" id="ARBA00022679"/>
    </source>
</evidence>
<evidence type="ECO:0000313" key="2">
    <source>
        <dbReference type="EMBL" id="SAL06024.1"/>
    </source>
</evidence>
<dbReference type="InterPro" id="IPR003673">
    <property type="entry name" value="CoA-Trfase_fam_III"/>
</dbReference>
<dbReference type="InterPro" id="IPR023606">
    <property type="entry name" value="CoA-Trfase_III_dom_1_sf"/>
</dbReference>
<comment type="caution">
    <text evidence="2">The sequence shown here is derived from an EMBL/GenBank/DDBJ whole genome shotgun (WGS) entry which is preliminary data.</text>
</comment>
<organism evidence="2 3">
    <name type="scientific">Caballeronia calidae</name>
    <dbReference type="NCBI Taxonomy" id="1777139"/>
    <lineage>
        <taxon>Bacteria</taxon>
        <taxon>Pseudomonadati</taxon>
        <taxon>Pseudomonadota</taxon>
        <taxon>Betaproteobacteria</taxon>
        <taxon>Burkholderiales</taxon>
        <taxon>Burkholderiaceae</taxon>
        <taxon>Caballeronia</taxon>
    </lineage>
</organism>
<dbReference type="AlphaFoldDB" id="A0A158EGS4"/>
<dbReference type="InterPro" id="IPR044855">
    <property type="entry name" value="CoA-Trfase_III_dom3_sf"/>
</dbReference>
<accession>A0A158EGS4</accession>
<dbReference type="Pfam" id="PF02515">
    <property type="entry name" value="CoA_transf_3"/>
    <property type="match status" value="1"/>
</dbReference>
<dbReference type="PANTHER" id="PTHR48207">
    <property type="entry name" value="SUCCINATE--HYDROXYMETHYLGLUTARATE COA-TRANSFERASE"/>
    <property type="match status" value="1"/>
</dbReference>
<protein>
    <submittedName>
        <fullName evidence="2">Formyl-CoA transferase</fullName>
    </submittedName>
</protein>
<keyword evidence="3" id="KW-1185">Reference proteome</keyword>
<sequence length="409" mass="44800">MDVLNTLPTIDAGPGLKCLQGVRVLDFTTSVAGPYGTLLLADLGAEVIKIERRHGGDDIRSWGPPFLDEESLWFLSMNRNKLSMTLDLTRPEGRAIAHDLVKQSDVVVVNSNLRIQQKLQLDYDTLRLVHPKLIHVSVTGFGLRGARADLPCYDLIAEGYSGIMDLTGQADRPPQKVGTPAADLLAGQDIAMATLAALFERQRTGEGKHIDISMVATATRFMAPRIVPFMGSGEAPRRSGGTDSVIAIYQVFNTADHPLTLGLGNDAIWHRFWRAIGREDFGKQAGFETNTKRREARDRIVSAISELLIGHPRAHWLALFAEHRIPSGPINSIEQLVNDVPLREEGMFFRSPGVRGPIPQVGLGIRFNESSTVYRSAPPALGQDTERILSERLAMSATCIAGLIDSEIV</sequence>
<dbReference type="Gene3D" id="3.40.50.10540">
    <property type="entry name" value="Crotonobetainyl-coa:carnitine coa-transferase, domain 1"/>
    <property type="match status" value="1"/>
</dbReference>
<name>A0A158EGS4_9BURK</name>
<gene>
    <name evidence="2" type="ORF">AWB78_07835</name>
</gene>
<dbReference type="GO" id="GO:0008410">
    <property type="term" value="F:CoA-transferase activity"/>
    <property type="evidence" value="ECO:0007669"/>
    <property type="project" value="TreeGrafter"/>
</dbReference>
<dbReference type="SUPFAM" id="SSF89796">
    <property type="entry name" value="CoA-transferase family III (CaiB/BaiF)"/>
    <property type="match status" value="1"/>
</dbReference>
<dbReference type="Proteomes" id="UP000071859">
    <property type="component" value="Unassembled WGS sequence"/>
</dbReference>
<dbReference type="PANTHER" id="PTHR48207:SF3">
    <property type="entry name" value="SUCCINATE--HYDROXYMETHYLGLUTARATE COA-TRANSFERASE"/>
    <property type="match status" value="1"/>
</dbReference>
<dbReference type="OrthoDB" id="9797653at2"/>
<dbReference type="Gene3D" id="3.30.1540.10">
    <property type="entry name" value="formyl-coa transferase, domain 3"/>
    <property type="match status" value="1"/>
</dbReference>
<keyword evidence="1 2" id="KW-0808">Transferase</keyword>
<evidence type="ECO:0000313" key="3">
    <source>
        <dbReference type="Proteomes" id="UP000071859"/>
    </source>
</evidence>
<dbReference type="EMBL" id="FCOX02000098">
    <property type="protein sequence ID" value="SAL06024.1"/>
    <property type="molecule type" value="Genomic_DNA"/>
</dbReference>
<proteinExistence type="predicted"/>
<dbReference type="InterPro" id="IPR050483">
    <property type="entry name" value="CoA-transferase_III_domain"/>
</dbReference>
<dbReference type="RefSeq" id="WP_062611941.1">
    <property type="nucleotide sequence ID" value="NZ_FCOX02000098.1"/>
</dbReference>
<reference evidence="2" key="1">
    <citation type="submission" date="2016-01" db="EMBL/GenBank/DDBJ databases">
        <authorList>
            <person name="Peeters C."/>
        </authorList>
    </citation>
    <scope>NUCLEOTIDE SEQUENCE</scope>
    <source>
        <strain evidence="2">LMG 29321</strain>
    </source>
</reference>